<proteinExistence type="predicted"/>
<dbReference type="InterPro" id="IPR025536">
    <property type="entry name" value="DUF4422"/>
</dbReference>
<evidence type="ECO:0000256" key="2">
    <source>
        <dbReference type="ARBA" id="ARBA00022679"/>
    </source>
</evidence>
<protein>
    <submittedName>
        <fullName evidence="6">Putative glycosyltransferase</fullName>
    </submittedName>
</protein>
<organism evidence="6">
    <name type="scientific">Campylobacter jejuni subsp. jejuni</name>
    <dbReference type="NCBI Taxonomy" id="32022"/>
    <lineage>
        <taxon>Bacteria</taxon>
        <taxon>Pseudomonadati</taxon>
        <taxon>Campylobacterota</taxon>
        <taxon>Epsilonproteobacteria</taxon>
        <taxon>Campylobacterales</taxon>
        <taxon>Campylobacteraceae</taxon>
        <taxon>Campylobacter</taxon>
    </lineage>
</organism>
<dbReference type="Pfam" id="PF00535">
    <property type="entry name" value="Glycos_transf_2"/>
    <property type="match status" value="1"/>
</dbReference>
<dbReference type="Gene3D" id="3.90.550.10">
    <property type="entry name" value="Spore Coat Polysaccharide Biosynthesis Protein SpsA, Chain A"/>
    <property type="match status" value="2"/>
</dbReference>
<dbReference type="InterPro" id="IPR001173">
    <property type="entry name" value="Glyco_trans_2-like"/>
</dbReference>
<dbReference type="GO" id="GO:0046872">
    <property type="term" value="F:metal ion binding"/>
    <property type="evidence" value="ECO:0007669"/>
    <property type="project" value="UniProtKB-KW"/>
</dbReference>
<accession>A0A0S2CFV9</accession>
<sequence length="1068" mass="126413">MNKNPLISFILPNYNNGHVLDLFFEKFIFHNTYDNYEFIIVDDGSEDHSLEVLYKWKNSGKIKDMLIIKEPHFGIINALNKALFLAKGEFVIRCDGDATIETSSFVEKFLEFYYINPEKIGVITSKVISDTGWLHALGRMVISDKGLLDNGKEPIEPIGKRKWDFLTSPIQHLSDVLDIPVEVDTALGVFTFFKKDIALKIGGFDKNFPLWIEDDDFFLSFRLFNQKCFYLPSIEVCHRFSLRGSRNPNSWKKKRYFNFIKTVDDEVQLIRSYYFKGVKFFKRKFISWRPKILLHDYDYWKQKWGFDCLNPDMEVVKRLYKDTEILWNYNIRLKNKGKQIIDEYIKKLNKCSASDVKILVGYHKKTPLIESSILTPIFLGKASWGDLSKDGKLKLEDFRWMCKTMLGDDTGKNISQLNRFFCEMTGIYWIWKNYEKVGNPRYIGFMQYRRHLKFGQNYFSPPSLFYKDINSNYLINMGLLDKVILDTIEDYDILCVKPLVLESSVFEQFRELENLPFDLDFKIFEELIDYIKEYCVDYRTAISEYMNGNKHYWYNCFVMKKELFDDFCNFAFPIMFHFHKKIDYSRMSIAGKRILGFISERLYGIFLTKQIQNQAKIKQLSLSLVENLEYTEAAIDPKFVKNNIPIVFFVNENYLTYLHVLLLSLLKHASYNFNYDILIFFSGDVERYRKLFLDLCCENVSIRFYNSLNIVQNYINNDELVLHADFYSKDTYYRLLIPKILKNFDKVIYLDVDLIVLDDVAKLYMNFNSEEMAIGAVKSYDVIRAIRLKTITNSVNFDLGNYLDSIGLENKYNYFQAGVLVFNNKVLNKIGFVDSALELLKKTDKFLLQDQDILNILLENRVQFLDPSFNIEWHLNFALYDLPLSCQLSEQNYIDYVSGYNCPKILHYSSAIKPWKNPECKYADIWWKYARESNFYEKFISELALKNTLCCDIDHINSAVYRVKNRLSYKIGELLLKTKTPKQFFLLPFNLLKTYIKFKQYQNYCDFYVKIHSISLNSLESCNDYQEALKIQQHLTYILGNLFVSNPLTFVFKVGRTYKKWKINKGKK</sequence>
<dbReference type="InterPro" id="IPR050748">
    <property type="entry name" value="Glycosyltrans_8_dom-fam"/>
</dbReference>
<gene>
    <name evidence="6" type="ORF">HS55.10</name>
</gene>
<name>A0A0S2CFV9_CAMJU</name>
<dbReference type="CDD" id="cd00761">
    <property type="entry name" value="Glyco_tranf_GTA_type"/>
    <property type="match status" value="1"/>
</dbReference>
<keyword evidence="3" id="KW-0479">Metal-binding</keyword>
<keyword evidence="1" id="KW-0328">Glycosyltransferase</keyword>
<feature type="domain" description="Glycosyltransferase 2-like" evidence="4">
    <location>
        <begin position="8"/>
        <end position="124"/>
    </location>
</feature>
<dbReference type="PANTHER" id="PTHR13778">
    <property type="entry name" value="GLYCOSYLTRANSFERASE 8 DOMAIN-CONTAINING PROTEIN"/>
    <property type="match status" value="1"/>
</dbReference>
<dbReference type="Pfam" id="PF01501">
    <property type="entry name" value="Glyco_transf_8"/>
    <property type="match status" value="1"/>
</dbReference>
<dbReference type="EMBL" id="KT893433">
    <property type="protein sequence ID" value="ALN44019.1"/>
    <property type="molecule type" value="Genomic_DNA"/>
</dbReference>
<evidence type="ECO:0000256" key="1">
    <source>
        <dbReference type="ARBA" id="ARBA00022676"/>
    </source>
</evidence>
<evidence type="ECO:0000259" key="5">
    <source>
        <dbReference type="Pfam" id="PF14393"/>
    </source>
</evidence>
<dbReference type="InterPro" id="IPR029044">
    <property type="entry name" value="Nucleotide-diphossugar_trans"/>
</dbReference>
<dbReference type="Pfam" id="PF14393">
    <property type="entry name" value="DUF4422"/>
    <property type="match status" value="1"/>
</dbReference>
<keyword evidence="2 6" id="KW-0808">Transferase</keyword>
<dbReference type="AlphaFoldDB" id="A0A0S2CFV9"/>
<reference evidence="6" key="1">
    <citation type="journal article" date="2015" name="PLoS ONE">
        <title>Updated Campylobacter jejuni Capsule PCR Multiplex Typing System and Its Application to Clinical Isolates from South and Southeast Asia.</title>
        <authorList>
            <person name="Poly F."/>
            <person name="Serichantalergs O."/>
            <person name="Kuroiwa J."/>
            <person name="Pootong P."/>
            <person name="Mason C."/>
            <person name="Guerry P."/>
            <person name="Parker C.T."/>
        </authorList>
    </citation>
    <scope>NUCLEOTIDE SEQUENCE</scope>
    <source>
        <strain evidence="6">ATCC 43468</strain>
    </source>
</reference>
<dbReference type="InterPro" id="IPR002495">
    <property type="entry name" value="Glyco_trans_8"/>
</dbReference>
<evidence type="ECO:0000259" key="4">
    <source>
        <dbReference type="Pfam" id="PF00535"/>
    </source>
</evidence>
<dbReference type="PANTHER" id="PTHR13778:SF47">
    <property type="entry name" value="LIPOPOLYSACCHARIDE 1,3-GALACTOSYLTRANSFERASE"/>
    <property type="match status" value="1"/>
</dbReference>
<dbReference type="GO" id="GO:0016757">
    <property type="term" value="F:glycosyltransferase activity"/>
    <property type="evidence" value="ECO:0007669"/>
    <property type="project" value="UniProtKB-KW"/>
</dbReference>
<evidence type="ECO:0000256" key="3">
    <source>
        <dbReference type="ARBA" id="ARBA00022723"/>
    </source>
</evidence>
<dbReference type="SUPFAM" id="SSF53448">
    <property type="entry name" value="Nucleotide-diphospho-sugar transferases"/>
    <property type="match status" value="2"/>
</dbReference>
<evidence type="ECO:0000313" key="6">
    <source>
        <dbReference type="EMBL" id="ALN44019.1"/>
    </source>
</evidence>
<feature type="domain" description="DUF4422" evidence="5">
    <location>
        <begin position="357"/>
        <end position="610"/>
    </location>
</feature>